<sequence>MLFKSLLIAAACVVGLQASAQGLVPLPPQPDGVAWPTENWPEGEVPAGIDEELSLLVRDAMATSVTEPMGQTRAIIIIHEGRLISESYADGFGPDTKQVSWSMAKSITSALVGRAVELGLIEDIDYVMPTPFQEGDPRGEITWRQWLTMTDGLDYLEIGSTGLADNDVVQMMYGPGRFDVAQHIVDEFELAHDPGAVWNYSTAGFHLIGWALQTVHEDTLHCREASDGGCDDALSVQGRKFWMRAFIRAVLADPIGMDAQPEFDAAGTFLGGSLVWASARDFAKFGYLYLRDGIWDGERLLPEGWVDFSRRDPVSTGANVYGAGWWLGADPAPEPAGQAATTPPFDAFSAQGHEGQTIWVVPSKDLVIVRLGLMPNGGDNWPRLYEWNQSVARLFPDVSDREVSSAEGEG</sequence>
<evidence type="ECO:0000256" key="1">
    <source>
        <dbReference type="SAM" id="SignalP"/>
    </source>
</evidence>
<dbReference type="PANTHER" id="PTHR43283:SF7">
    <property type="entry name" value="BETA-LACTAMASE-RELATED DOMAIN-CONTAINING PROTEIN"/>
    <property type="match status" value="1"/>
</dbReference>
<keyword evidence="1" id="KW-0732">Signal</keyword>
<dbReference type="InterPro" id="IPR001466">
    <property type="entry name" value="Beta-lactam-related"/>
</dbReference>
<dbReference type="PANTHER" id="PTHR43283">
    <property type="entry name" value="BETA-LACTAMASE-RELATED"/>
    <property type="match status" value="1"/>
</dbReference>
<gene>
    <name evidence="3" type="ORF">O4G74_03930</name>
</gene>
<name>A0ABT4LSJ8_9PROT</name>
<proteinExistence type="predicted"/>
<dbReference type="SUPFAM" id="SSF56601">
    <property type="entry name" value="beta-lactamase/transpeptidase-like"/>
    <property type="match status" value="1"/>
</dbReference>
<dbReference type="InterPro" id="IPR012338">
    <property type="entry name" value="Beta-lactam/transpept-like"/>
</dbReference>
<keyword evidence="4" id="KW-1185">Reference proteome</keyword>
<protein>
    <submittedName>
        <fullName evidence="3">Serine hydrolase</fullName>
    </submittedName>
</protein>
<dbReference type="InterPro" id="IPR050789">
    <property type="entry name" value="Diverse_Enzym_Activities"/>
</dbReference>
<evidence type="ECO:0000259" key="2">
    <source>
        <dbReference type="Pfam" id="PF00144"/>
    </source>
</evidence>
<evidence type="ECO:0000313" key="4">
    <source>
        <dbReference type="Proteomes" id="UP001083770"/>
    </source>
</evidence>
<feature type="chain" id="PRO_5045563936" evidence="1">
    <location>
        <begin position="21"/>
        <end position="410"/>
    </location>
</feature>
<dbReference type="Gene3D" id="3.40.710.10">
    <property type="entry name" value="DD-peptidase/beta-lactamase superfamily"/>
    <property type="match status" value="1"/>
</dbReference>
<dbReference type="Proteomes" id="UP001083770">
    <property type="component" value="Unassembled WGS sequence"/>
</dbReference>
<dbReference type="RefSeq" id="WP_269401355.1">
    <property type="nucleotide sequence ID" value="NZ_JAPWGW010000001.1"/>
</dbReference>
<feature type="domain" description="Beta-lactamase-related" evidence="2">
    <location>
        <begin position="74"/>
        <end position="215"/>
    </location>
</feature>
<keyword evidence="3" id="KW-0378">Hydrolase</keyword>
<dbReference type="EMBL" id="JAPWGW010000001">
    <property type="protein sequence ID" value="MCZ4297203.1"/>
    <property type="molecule type" value="Genomic_DNA"/>
</dbReference>
<feature type="signal peptide" evidence="1">
    <location>
        <begin position="1"/>
        <end position="20"/>
    </location>
</feature>
<comment type="caution">
    <text evidence="3">The sequence shown here is derived from an EMBL/GenBank/DDBJ whole genome shotgun (WGS) entry which is preliminary data.</text>
</comment>
<reference evidence="3" key="1">
    <citation type="submission" date="2022-12" db="EMBL/GenBank/DDBJ databases">
        <title>Bacterial isolates from different developmental stages of Nematostella vectensis.</title>
        <authorList>
            <person name="Fraune S."/>
        </authorList>
    </citation>
    <scope>NUCLEOTIDE SEQUENCE</scope>
    <source>
        <strain evidence="3">G21632-S1</strain>
    </source>
</reference>
<organism evidence="3 4">
    <name type="scientific">Henriciella marina</name>
    <dbReference type="NCBI Taxonomy" id="453851"/>
    <lineage>
        <taxon>Bacteria</taxon>
        <taxon>Pseudomonadati</taxon>
        <taxon>Pseudomonadota</taxon>
        <taxon>Alphaproteobacteria</taxon>
        <taxon>Hyphomonadales</taxon>
        <taxon>Hyphomonadaceae</taxon>
        <taxon>Henriciella</taxon>
    </lineage>
</organism>
<accession>A0ABT4LSJ8</accession>
<dbReference type="Pfam" id="PF00144">
    <property type="entry name" value="Beta-lactamase"/>
    <property type="match status" value="1"/>
</dbReference>
<evidence type="ECO:0000313" key="3">
    <source>
        <dbReference type="EMBL" id="MCZ4297203.1"/>
    </source>
</evidence>
<dbReference type="GO" id="GO:0016787">
    <property type="term" value="F:hydrolase activity"/>
    <property type="evidence" value="ECO:0007669"/>
    <property type="project" value="UniProtKB-KW"/>
</dbReference>